<dbReference type="GO" id="GO:0005737">
    <property type="term" value="C:cytoplasm"/>
    <property type="evidence" value="ECO:0007669"/>
    <property type="project" value="UniProtKB-SubCell"/>
</dbReference>
<dbReference type="Gene3D" id="3.40.309.10">
    <property type="entry name" value="Aldehyde Dehydrogenase, Chain A, domain 2"/>
    <property type="match status" value="1"/>
</dbReference>
<comment type="pathway">
    <text evidence="1 7">Amino-acid biosynthesis; L-proline biosynthesis; L-glutamate 5-semialdehyde from L-glutamate: step 2/2.</text>
</comment>
<accession>A0A853M9W3</accession>
<evidence type="ECO:0000256" key="2">
    <source>
        <dbReference type="ARBA" id="ARBA00022605"/>
    </source>
</evidence>
<evidence type="ECO:0000313" key="9">
    <source>
        <dbReference type="EMBL" id="OBU75981.1"/>
    </source>
</evidence>
<dbReference type="InterPro" id="IPR012134">
    <property type="entry name" value="Glu-5-SA_DH"/>
</dbReference>
<dbReference type="EMBL" id="LYXA01000001">
    <property type="protein sequence ID" value="OBU75981.1"/>
    <property type="molecule type" value="Genomic_DNA"/>
</dbReference>
<comment type="caution">
    <text evidence="9">The sequence shown here is derived from an EMBL/GenBank/DDBJ whole genome shotgun (WGS) entry which is preliminary data.</text>
</comment>
<evidence type="ECO:0000256" key="7">
    <source>
        <dbReference type="HAMAP-Rule" id="MF_00412"/>
    </source>
</evidence>
<dbReference type="Pfam" id="PF00171">
    <property type="entry name" value="Aldedh"/>
    <property type="match status" value="1"/>
</dbReference>
<dbReference type="InterPro" id="IPR000965">
    <property type="entry name" value="GPR_dom"/>
</dbReference>
<dbReference type="GO" id="GO:0055129">
    <property type="term" value="P:L-proline biosynthetic process"/>
    <property type="evidence" value="ECO:0007669"/>
    <property type="project" value="UniProtKB-UniRule"/>
</dbReference>
<dbReference type="RefSeq" id="WP_006279052.1">
    <property type="nucleotide sequence ID" value="NZ_ACYA01000091.1"/>
</dbReference>
<dbReference type="EC" id="1.2.1.41" evidence="7"/>
<comment type="similarity">
    <text evidence="7">Belongs to the gamma-glutamyl phosphate reductase family.</text>
</comment>
<dbReference type="NCBIfam" id="NF001221">
    <property type="entry name" value="PRK00197.1"/>
    <property type="match status" value="1"/>
</dbReference>
<evidence type="ECO:0000256" key="6">
    <source>
        <dbReference type="ARBA" id="ARBA00049024"/>
    </source>
</evidence>
<comment type="subcellular location">
    <subcellularLocation>
        <location evidence="7">Cytoplasm</location>
    </subcellularLocation>
</comment>
<comment type="function">
    <text evidence="7">Catalyzes the NADPH-dependent reduction of L-glutamate 5-phosphate into L-glutamate 5-semialdehyde and phosphate. The product spontaneously undergoes cyclization to form 1-pyrroline-5-carboxylate.</text>
</comment>
<evidence type="ECO:0000256" key="1">
    <source>
        <dbReference type="ARBA" id="ARBA00004985"/>
    </source>
</evidence>
<dbReference type="UniPathway" id="UPA00098">
    <property type="reaction ID" value="UER00360"/>
</dbReference>
<dbReference type="InterPro" id="IPR016163">
    <property type="entry name" value="Ald_DH_C"/>
</dbReference>
<dbReference type="CDD" id="cd07079">
    <property type="entry name" value="ALDH_F18-19_ProA-GPR"/>
    <property type="match status" value="1"/>
</dbReference>
<evidence type="ECO:0000256" key="4">
    <source>
        <dbReference type="ARBA" id="ARBA00022857"/>
    </source>
</evidence>
<keyword evidence="2 7" id="KW-0028">Amino-acid biosynthesis</keyword>
<reference evidence="9 10" key="1">
    <citation type="submission" date="2016-05" db="EMBL/GenBank/DDBJ databases">
        <title>First complete genome of the cyanobacterium Cylindrospermopsis raciborskii CS505, containing a circular chromosome and a single extrachromosomal element.</title>
        <authorList>
            <person name="Fuentes J."/>
            <person name="Tamames J."/>
            <person name="Allen E."/>
            <person name="Plominski A."/>
            <person name="Vasquez M."/>
        </authorList>
    </citation>
    <scope>NUCLEOTIDE SEQUENCE [LARGE SCALE GENOMIC DNA]</scope>
    <source>
        <strain evidence="9 10">CS505</strain>
    </source>
</reference>
<dbReference type="PANTHER" id="PTHR11063">
    <property type="entry name" value="GLUTAMATE SEMIALDEHYDE DEHYDROGENASE"/>
    <property type="match status" value="1"/>
</dbReference>
<dbReference type="InterPro" id="IPR016161">
    <property type="entry name" value="Ald_DH/histidinol_DH"/>
</dbReference>
<dbReference type="AlphaFoldDB" id="A0A853M9W3"/>
<dbReference type="PANTHER" id="PTHR11063:SF8">
    <property type="entry name" value="DELTA-1-PYRROLINE-5-CARBOXYLATE SYNTHASE"/>
    <property type="match status" value="1"/>
</dbReference>
<evidence type="ECO:0000259" key="8">
    <source>
        <dbReference type="Pfam" id="PF00171"/>
    </source>
</evidence>
<dbReference type="Proteomes" id="UP000093903">
    <property type="component" value="Unassembled WGS sequence"/>
</dbReference>
<comment type="catalytic activity">
    <reaction evidence="6 7">
        <text>L-glutamate 5-semialdehyde + phosphate + NADP(+) = L-glutamyl 5-phosphate + NADPH + H(+)</text>
        <dbReference type="Rhea" id="RHEA:19541"/>
        <dbReference type="ChEBI" id="CHEBI:15378"/>
        <dbReference type="ChEBI" id="CHEBI:43474"/>
        <dbReference type="ChEBI" id="CHEBI:57783"/>
        <dbReference type="ChEBI" id="CHEBI:58066"/>
        <dbReference type="ChEBI" id="CHEBI:58274"/>
        <dbReference type="ChEBI" id="CHEBI:58349"/>
        <dbReference type="EC" id="1.2.1.41"/>
    </reaction>
</comment>
<keyword evidence="7" id="KW-0963">Cytoplasm</keyword>
<dbReference type="InterPro" id="IPR015590">
    <property type="entry name" value="Aldehyde_DH_dom"/>
</dbReference>
<keyword evidence="3 7" id="KW-0641">Proline biosynthesis</keyword>
<gene>
    <name evidence="7" type="primary">proA</name>
    <name evidence="9" type="ORF">A9P98_06335</name>
</gene>
<dbReference type="HAMAP" id="MF_00412">
    <property type="entry name" value="ProA"/>
    <property type="match status" value="1"/>
</dbReference>
<dbReference type="SUPFAM" id="SSF53720">
    <property type="entry name" value="ALDH-like"/>
    <property type="match status" value="1"/>
</dbReference>
<dbReference type="InterPro" id="IPR016162">
    <property type="entry name" value="Ald_DH_N"/>
</dbReference>
<proteinExistence type="inferred from homology"/>
<evidence type="ECO:0000256" key="5">
    <source>
        <dbReference type="ARBA" id="ARBA00023002"/>
    </source>
</evidence>
<sequence>MNIAKRAYHAAIKLGTTKGAERSRAVLAMARALKCSFDDILEANTLDLEASREMAVPELILDWLKLTPSRLQATVDLLERLGELSDPLRRVRTADYQQEDSQSYTQLMPLGVIGFIYEALPELGAIAAGFCLKTGNSLILKGSTEASHSNRAIAEILQTAILDAGLPSGCVELITAEHGTSIRDLVTQEDYLSLVIPYGRSSLIQQVVRQATCPVLKSAMGNCYLYWSLNGSLEMVRWMVLDSHESEPDPVNAIEKVLVHRQSLPSSLSALWNSLKDRGFQLKGDGELVQAFPQLQLVQDEEWGTPYLNKTIAFKLVDTLDSAIAWINQYSSSHADAIATESYQESRQFALGVNSASTYINASPRFARNSSRGDAVFLGMSNQRGHRRGFISLETLTTVKHIIQGNGRF</sequence>
<keyword evidence="4 7" id="KW-0521">NADP</keyword>
<dbReference type="GO" id="GO:0050661">
    <property type="term" value="F:NADP binding"/>
    <property type="evidence" value="ECO:0007669"/>
    <property type="project" value="InterPro"/>
</dbReference>
<name>A0A853M9W3_9CYAN</name>
<organism evidence="9 10">
    <name type="scientific">Cylindrospermopsis raciborskii CS-505</name>
    <dbReference type="NCBI Taxonomy" id="533240"/>
    <lineage>
        <taxon>Bacteria</taxon>
        <taxon>Bacillati</taxon>
        <taxon>Cyanobacteriota</taxon>
        <taxon>Cyanophyceae</taxon>
        <taxon>Nostocales</taxon>
        <taxon>Aphanizomenonaceae</taxon>
        <taxon>Cylindrospermopsis</taxon>
    </lineage>
</organism>
<protein>
    <recommendedName>
        <fullName evidence="7">Gamma-glutamyl phosphate reductase</fullName>
        <shortName evidence="7">GPR</shortName>
        <ecNumber evidence="7">1.2.1.41</ecNumber>
    </recommendedName>
    <alternativeName>
        <fullName evidence="7">Glutamate-5-semialdehyde dehydrogenase</fullName>
    </alternativeName>
    <alternativeName>
        <fullName evidence="7">Glutamyl-gamma-semialdehyde dehydrogenase</fullName>
        <shortName evidence="7">GSA dehydrogenase</shortName>
    </alternativeName>
</protein>
<dbReference type="Gene3D" id="3.40.605.10">
    <property type="entry name" value="Aldehyde Dehydrogenase, Chain A, domain 1"/>
    <property type="match status" value="1"/>
</dbReference>
<keyword evidence="5 7" id="KW-0560">Oxidoreductase</keyword>
<feature type="domain" description="Aldehyde dehydrogenase" evidence="8">
    <location>
        <begin position="4"/>
        <end position="212"/>
    </location>
</feature>
<evidence type="ECO:0000313" key="10">
    <source>
        <dbReference type="Proteomes" id="UP000093903"/>
    </source>
</evidence>
<dbReference type="GO" id="GO:0004350">
    <property type="term" value="F:glutamate-5-semialdehyde dehydrogenase activity"/>
    <property type="evidence" value="ECO:0007669"/>
    <property type="project" value="UniProtKB-UniRule"/>
</dbReference>
<evidence type="ECO:0000256" key="3">
    <source>
        <dbReference type="ARBA" id="ARBA00022650"/>
    </source>
</evidence>
<dbReference type="PIRSF" id="PIRSF000151">
    <property type="entry name" value="GPR"/>
    <property type="match status" value="1"/>
</dbReference>